<comment type="caution">
    <text evidence="2">The sequence shown here is derived from an EMBL/GenBank/DDBJ whole genome shotgun (WGS) entry which is preliminary data.</text>
</comment>
<protein>
    <submittedName>
        <fullName evidence="2">Uncharacterized protein</fullName>
    </submittedName>
</protein>
<evidence type="ECO:0000313" key="2">
    <source>
        <dbReference type="EMBL" id="MDC0715387.1"/>
    </source>
</evidence>
<keyword evidence="3" id="KW-1185">Reference proteome</keyword>
<dbReference type="RefSeq" id="WP_272083704.1">
    <property type="nucleotide sequence ID" value="NZ_JAQNDL010000001.1"/>
</dbReference>
<organism evidence="2 3">
    <name type="scientific">Nannocystis bainbridge</name>
    <dbReference type="NCBI Taxonomy" id="2995303"/>
    <lineage>
        <taxon>Bacteria</taxon>
        <taxon>Pseudomonadati</taxon>
        <taxon>Myxococcota</taxon>
        <taxon>Polyangia</taxon>
        <taxon>Nannocystales</taxon>
        <taxon>Nannocystaceae</taxon>
        <taxon>Nannocystis</taxon>
    </lineage>
</organism>
<evidence type="ECO:0000256" key="1">
    <source>
        <dbReference type="SAM" id="MobiDB-lite"/>
    </source>
</evidence>
<feature type="region of interest" description="Disordered" evidence="1">
    <location>
        <begin position="582"/>
        <end position="726"/>
    </location>
</feature>
<gene>
    <name evidence="2" type="ORF">POL25_00700</name>
</gene>
<dbReference type="Proteomes" id="UP001221686">
    <property type="component" value="Unassembled WGS sequence"/>
</dbReference>
<accession>A0ABT5DP06</accession>
<sequence>MTAERSSWLHRLSLRTGRKDPGPEASPVAADLSPGTARSGLRGWLRRSTLAAALAVFAVPAPAAAWDARATHLGMVDRALVESALHLRWMAASELQRGLFTPLRVDPRRLTASERRMLTAALQHGGLEALGGPGACPGLGAPIETQRYCVQGDLWELPALQWLQVGVLAELVPSARAVHHFVDRDDPLRRDFSDPQARPGLLRLRQVRHNGGSTAALATQTGFSGQGPSVISFLRDETDPLAPPQMWRHLELSSTLPDAQARAHHLALALVGLGALLHVVQDLAVPAHARGDVSGFFSPLSPNPGDRGLPFAELARLAFGRSALPGRPTADAVAQARGIPLAASLAEHLFGGAAASKEPGALVMPEGTGYEGLATFTARRFLSEATVPAARFLADDLTPEAAAAELLQGSRLDPAELEGARLHPWPATRGYIQSGTGRPLAAFDTDDDGRVRPYVDEAVYREQFVHLAPRAIEVTRSLLDWIWPTWPELRFDATAGNLDFVVPPGLVDAVVLVLRQDAAGARTIVRKVALRPGERNRVTGIPTGLGEGERAVVVLRARRTGGEPLLLEHVLGGESKVFPAVPGPYVPPPPEEAALPEEFEAPPEPPAAPEPEPEPEPELAPPTGPKGQPAKAPAKTKNQPVEPTPSGAGQPSGKATNPPGKPQDPPAAKGTTSPKGQPAAKTEATSPQGQPAAKPEATSPKGQPAAKPPADAQPPAGAPPSGKSKG</sequence>
<name>A0ABT5DP06_9BACT</name>
<proteinExistence type="predicted"/>
<reference evidence="2 3" key="1">
    <citation type="submission" date="2022-11" db="EMBL/GenBank/DDBJ databases">
        <title>Minimal conservation of predation-associated metabolite biosynthetic gene clusters underscores biosynthetic potential of Myxococcota including descriptions for ten novel species: Archangium lansinium sp. nov., Myxococcus landrumus sp. nov., Nannocystis bai.</title>
        <authorList>
            <person name="Ahearne A."/>
            <person name="Stevens C."/>
            <person name="Dowd S."/>
        </authorList>
    </citation>
    <scope>NUCLEOTIDE SEQUENCE [LARGE SCALE GENOMIC DNA]</scope>
    <source>
        <strain evidence="2 3">BB15-2</strain>
    </source>
</reference>
<feature type="compositionally biased region" description="Pro residues" evidence="1">
    <location>
        <begin position="582"/>
        <end position="591"/>
    </location>
</feature>
<evidence type="ECO:0000313" key="3">
    <source>
        <dbReference type="Proteomes" id="UP001221686"/>
    </source>
</evidence>
<feature type="compositionally biased region" description="Polar residues" evidence="1">
    <location>
        <begin position="636"/>
        <end position="655"/>
    </location>
</feature>
<dbReference type="EMBL" id="JAQNDL010000001">
    <property type="protein sequence ID" value="MDC0715387.1"/>
    <property type="molecule type" value="Genomic_DNA"/>
</dbReference>
<feature type="region of interest" description="Disordered" evidence="1">
    <location>
        <begin position="14"/>
        <end position="34"/>
    </location>
</feature>
<feature type="compositionally biased region" description="Low complexity" evidence="1">
    <location>
        <begin position="699"/>
        <end position="726"/>
    </location>
</feature>